<dbReference type="CDD" id="cd05637">
    <property type="entry name" value="SIS_PGI_PMI_2"/>
    <property type="match status" value="1"/>
</dbReference>
<comment type="caution">
    <text evidence="4">The sequence shown here is derived from an EMBL/GenBank/DDBJ whole genome shotgun (WGS) entry which is preliminary data.</text>
</comment>
<dbReference type="AlphaFoldDB" id="A0A1G1WZV8"/>
<organism evidence="4 5">
    <name type="scientific">Candidatus Andersenbacteria bacterium RIFCSPHIGHO2_12_FULL_45_11</name>
    <dbReference type="NCBI Taxonomy" id="1797281"/>
    <lineage>
        <taxon>Bacteria</taxon>
        <taxon>Candidatus Anderseniibacteriota</taxon>
    </lineage>
</organism>
<name>A0A1G1WZV8_9BACT</name>
<evidence type="ECO:0000259" key="3">
    <source>
        <dbReference type="Pfam" id="PF10432"/>
    </source>
</evidence>
<dbReference type="GO" id="GO:0004476">
    <property type="term" value="F:mannose-6-phosphate isomerase activity"/>
    <property type="evidence" value="ECO:0007669"/>
    <property type="project" value="InterPro"/>
</dbReference>
<accession>A0A1G1WZV8</accession>
<dbReference type="Gene3D" id="3.40.50.10490">
    <property type="entry name" value="Glucose-6-phosphate isomerase like protein, domain 1"/>
    <property type="match status" value="2"/>
</dbReference>
<dbReference type="EMBL" id="MHHR01000032">
    <property type="protein sequence ID" value="OGY33298.1"/>
    <property type="molecule type" value="Genomic_DNA"/>
</dbReference>
<reference evidence="4 5" key="1">
    <citation type="journal article" date="2016" name="Nat. Commun.">
        <title>Thousands of microbial genomes shed light on interconnected biogeochemical processes in an aquifer system.</title>
        <authorList>
            <person name="Anantharaman K."/>
            <person name="Brown C.T."/>
            <person name="Hug L.A."/>
            <person name="Sharon I."/>
            <person name="Castelle C.J."/>
            <person name="Probst A.J."/>
            <person name="Thomas B.C."/>
            <person name="Singh A."/>
            <person name="Wilkins M.J."/>
            <person name="Karaoz U."/>
            <person name="Brodie E.L."/>
            <person name="Williams K.H."/>
            <person name="Hubbard S.S."/>
            <person name="Banfield J.F."/>
        </authorList>
    </citation>
    <scope>NUCLEOTIDE SEQUENCE [LARGE SCALE GENOMIC DNA]</scope>
</reference>
<evidence type="ECO:0000256" key="1">
    <source>
        <dbReference type="ARBA" id="ARBA00010523"/>
    </source>
</evidence>
<dbReference type="SUPFAM" id="SSF53697">
    <property type="entry name" value="SIS domain"/>
    <property type="match status" value="1"/>
</dbReference>
<dbReference type="Pfam" id="PF10432">
    <property type="entry name" value="bact-PGI_C"/>
    <property type="match status" value="1"/>
</dbReference>
<feature type="domain" description="Bifunctional glucose-6-phosphate/mannose-6-phosphate isomerase C-terminal" evidence="3">
    <location>
        <begin position="184"/>
        <end position="329"/>
    </location>
</feature>
<gene>
    <name evidence="4" type="ORF">A3D99_03140</name>
</gene>
<sequence length="335" mass="36661">MSQEMRDIILKQGDQIRHSLDVNKDVKVEGEFDSIVLAGMGGSGHPGDLLNALDLTTVPLTVHRSYSLPHIFGKKPLTIISSYSGNTEEALSAYEDLPAELAGAKKNQYTLANTSGGKLLELAKRDNVPVSLIDYPGMQPRHTLFASFTGLVTALANSNLAQNISSELQKTADMIDAEVAGLEAPAKALADTLKGKTPVFYAADIMGFAAKNMKIQTNENAKTAAFWNEFPEFNHNEMVGMTNPQAVFHAVFLRTATDHPQVSVRMDVTKQMYEEWGVGVTEIAVKGETLLEQISYAVVFGLWLTHHLALNYNTDPIPVKGVEDFKAKLKKIAER</sequence>
<dbReference type="GO" id="GO:0005975">
    <property type="term" value="P:carbohydrate metabolic process"/>
    <property type="evidence" value="ECO:0007669"/>
    <property type="project" value="InterPro"/>
</dbReference>
<dbReference type="GO" id="GO:0097367">
    <property type="term" value="F:carbohydrate derivative binding"/>
    <property type="evidence" value="ECO:0007669"/>
    <property type="project" value="InterPro"/>
</dbReference>
<dbReference type="GO" id="GO:0004347">
    <property type="term" value="F:glucose-6-phosphate isomerase activity"/>
    <property type="evidence" value="ECO:0007669"/>
    <property type="project" value="InterPro"/>
</dbReference>
<keyword evidence="2" id="KW-0413">Isomerase</keyword>
<dbReference type="InterPro" id="IPR019490">
    <property type="entry name" value="Glu6P/Mann6P_isomerase_C"/>
</dbReference>
<dbReference type="InterPro" id="IPR046348">
    <property type="entry name" value="SIS_dom_sf"/>
</dbReference>
<protein>
    <recommendedName>
        <fullName evidence="3">Bifunctional glucose-6-phosphate/mannose-6-phosphate isomerase C-terminal domain-containing protein</fullName>
    </recommendedName>
</protein>
<comment type="similarity">
    <text evidence="1">Belongs to the PGI/PMI family.</text>
</comment>
<evidence type="ECO:0000313" key="5">
    <source>
        <dbReference type="Proteomes" id="UP000177528"/>
    </source>
</evidence>
<dbReference type="GO" id="GO:1901135">
    <property type="term" value="P:carbohydrate derivative metabolic process"/>
    <property type="evidence" value="ECO:0007669"/>
    <property type="project" value="InterPro"/>
</dbReference>
<evidence type="ECO:0000256" key="2">
    <source>
        <dbReference type="ARBA" id="ARBA00023235"/>
    </source>
</evidence>
<evidence type="ECO:0000313" key="4">
    <source>
        <dbReference type="EMBL" id="OGY33298.1"/>
    </source>
</evidence>
<proteinExistence type="inferred from homology"/>
<dbReference type="Proteomes" id="UP000177528">
    <property type="component" value="Unassembled WGS sequence"/>
</dbReference>